<reference evidence="1" key="2">
    <citation type="submission" date="2025-09" db="UniProtKB">
        <authorList>
            <consortium name="EnsemblPlants"/>
        </authorList>
    </citation>
    <scope>IDENTIFICATION</scope>
</reference>
<name>A0ACD5ZTH7_AVESA</name>
<proteinExistence type="predicted"/>
<keyword evidence="2" id="KW-1185">Reference proteome</keyword>
<protein>
    <submittedName>
        <fullName evidence="1">Uncharacterized protein</fullName>
    </submittedName>
</protein>
<evidence type="ECO:0000313" key="1">
    <source>
        <dbReference type="EnsemblPlants" id="AVESA.00010b.r2.7AG1220900.1.CDS.1"/>
    </source>
</evidence>
<dbReference type="EnsemblPlants" id="AVESA.00010b.r2.7AG1220900.1">
    <property type="protein sequence ID" value="AVESA.00010b.r2.7AG1220900.1.CDS.1"/>
    <property type="gene ID" value="AVESA.00010b.r2.7AG1220900"/>
</dbReference>
<sequence>MGFFFIPDSSTSKQSKERFSNVVISVIEGNVMARELEMEFNIVFGDSWRCTARPIGPNQYIMRFPNPHEVERAVYYGASMRLKCTDATVRLSTWTASMGAKEVLQKAWMRVSNIPLYKRTGAIVLFVGSLVGVSLDLDASTLHKPEYVRVLIGCRDVELIPAKVEGCLGDNFYDFFFEIDKVVVAGPPRQTSKVPVGGNTA</sequence>
<organism evidence="1 2">
    <name type="scientific">Avena sativa</name>
    <name type="common">Oat</name>
    <dbReference type="NCBI Taxonomy" id="4498"/>
    <lineage>
        <taxon>Eukaryota</taxon>
        <taxon>Viridiplantae</taxon>
        <taxon>Streptophyta</taxon>
        <taxon>Embryophyta</taxon>
        <taxon>Tracheophyta</taxon>
        <taxon>Spermatophyta</taxon>
        <taxon>Magnoliopsida</taxon>
        <taxon>Liliopsida</taxon>
        <taxon>Poales</taxon>
        <taxon>Poaceae</taxon>
        <taxon>BOP clade</taxon>
        <taxon>Pooideae</taxon>
        <taxon>Poodae</taxon>
        <taxon>Poeae</taxon>
        <taxon>Poeae Chloroplast Group 1 (Aveneae type)</taxon>
        <taxon>Aveninae</taxon>
        <taxon>Avena</taxon>
    </lineage>
</organism>
<accession>A0ACD5ZTH7</accession>
<reference evidence="1" key="1">
    <citation type="submission" date="2021-05" db="EMBL/GenBank/DDBJ databases">
        <authorList>
            <person name="Scholz U."/>
            <person name="Mascher M."/>
            <person name="Fiebig A."/>
        </authorList>
    </citation>
    <scope>NUCLEOTIDE SEQUENCE [LARGE SCALE GENOMIC DNA]</scope>
</reference>
<dbReference type="Proteomes" id="UP001732700">
    <property type="component" value="Chromosome 7A"/>
</dbReference>
<evidence type="ECO:0000313" key="2">
    <source>
        <dbReference type="Proteomes" id="UP001732700"/>
    </source>
</evidence>